<dbReference type="PANTHER" id="PTHR13305">
    <property type="entry name" value="RIBOSOME BIOGENESIS PROTEIN NOP10"/>
    <property type="match status" value="1"/>
</dbReference>
<dbReference type="InterPro" id="IPR036756">
    <property type="entry name" value="H/ACA_rnp_Nop10_sf"/>
</dbReference>
<comment type="caution">
    <text evidence="6">The sequence shown here is derived from an EMBL/GenBank/DDBJ whole genome shotgun (WGS) entry which is preliminary data.</text>
</comment>
<dbReference type="InterPro" id="IPR007264">
    <property type="entry name" value="H/ACA_rnp_Nop10"/>
</dbReference>
<evidence type="ECO:0000256" key="4">
    <source>
        <dbReference type="ARBA" id="ARBA00023274"/>
    </source>
</evidence>
<dbReference type="OMA" id="AEYYINE"/>
<dbReference type="GO" id="GO:0070034">
    <property type="term" value="F:telomerase RNA binding"/>
    <property type="evidence" value="ECO:0007669"/>
    <property type="project" value="TreeGrafter"/>
</dbReference>
<evidence type="ECO:0000256" key="1">
    <source>
        <dbReference type="ARBA" id="ARBA00009462"/>
    </source>
</evidence>
<evidence type="ECO:0000256" key="5">
    <source>
        <dbReference type="ARBA" id="ARBA00030185"/>
    </source>
</evidence>
<evidence type="ECO:0000256" key="2">
    <source>
        <dbReference type="ARBA" id="ARBA00022517"/>
    </source>
</evidence>
<dbReference type="eggNOG" id="KOG3503">
    <property type="taxonomic scope" value="Eukaryota"/>
</dbReference>
<dbReference type="EMBL" id="AFNH02000259">
    <property type="protein sequence ID" value="EZG78647.1"/>
    <property type="molecule type" value="Genomic_DNA"/>
</dbReference>
<dbReference type="GO" id="GO:0031120">
    <property type="term" value="P:snRNA pseudouridine synthesis"/>
    <property type="evidence" value="ECO:0007669"/>
    <property type="project" value="TreeGrafter"/>
</dbReference>
<dbReference type="GO" id="GO:1904874">
    <property type="term" value="P:positive regulation of telomerase RNA localization to Cajal body"/>
    <property type="evidence" value="ECO:0007669"/>
    <property type="project" value="TreeGrafter"/>
</dbReference>
<dbReference type="Proteomes" id="UP000019763">
    <property type="component" value="Unassembled WGS sequence"/>
</dbReference>
<dbReference type="Pfam" id="PF04135">
    <property type="entry name" value="Nop10p"/>
    <property type="match status" value="1"/>
</dbReference>
<dbReference type="AlphaFoldDB" id="A0A023BB50"/>
<name>A0A023BB50_GRENI</name>
<comment type="similarity">
    <text evidence="1">Belongs to the NOP10 family.</text>
</comment>
<keyword evidence="4 6" id="KW-0687">Ribonucleoprotein</keyword>
<organism evidence="6 7">
    <name type="scientific">Gregarina niphandrodes</name>
    <name type="common">Septate eugregarine</name>
    <dbReference type="NCBI Taxonomy" id="110365"/>
    <lineage>
        <taxon>Eukaryota</taxon>
        <taxon>Sar</taxon>
        <taxon>Alveolata</taxon>
        <taxon>Apicomplexa</taxon>
        <taxon>Conoidasida</taxon>
        <taxon>Gregarinasina</taxon>
        <taxon>Eugregarinorida</taxon>
        <taxon>Gregarinidae</taxon>
        <taxon>Gregarina</taxon>
    </lineage>
</organism>
<evidence type="ECO:0000313" key="7">
    <source>
        <dbReference type="Proteomes" id="UP000019763"/>
    </source>
</evidence>
<dbReference type="SUPFAM" id="SSF144210">
    <property type="entry name" value="Nop10-like SnoRNP"/>
    <property type="match status" value="1"/>
</dbReference>
<dbReference type="GO" id="GO:0030515">
    <property type="term" value="F:snoRNA binding"/>
    <property type="evidence" value="ECO:0007669"/>
    <property type="project" value="InterPro"/>
</dbReference>
<keyword evidence="2" id="KW-0690">Ribosome biogenesis</keyword>
<evidence type="ECO:0000256" key="3">
    <source>
        <dbReference type="ARBA" id="ARBA00022552"/>
    </source>
</evidence>
<dbReference type="Gene3D" id="2.20.28.40">
    <property type="entry name" value="H/ACA ribonucleoprotein complex, subunit Nop10"/>
    <property type="match status" value="1"/>
</dbReference>
<keyword evidence="7" id="KW-1185">Reference proteome</keyword>
<accession>A0A023BB50</accession>
<protein>
    <recommendedName>
        <fullName evidence="5">Nucleolar protein 10</fullName>
    </recommendedName>
</protein>
<sequence length="71" mass="7933">MYLRFYRDSQTGLRVYTLKAASPTGEATFTAHPARFSPDDKYAAQRVLLKKRFGLLAGAETPLGKDSVHDE</sequence>
<dbReference type="GeneID" id="22911337"/>
<gene>
    <name evidence="6" type="ORF">GNI_033720</name>
</gene>
<dbReference type="PANTHER" id="PTHR13305:SF0">
    <property type="entry name" value="H_ACA RIBONUCLEOPROTEIN COMPLEX SUBUNIT 3"/>
    <property type="match status" value="1"/>
</dbReference>
<dbReference type="RefSeq" id="XP_011129217.1">
    <property type="nucleotide sequence ID" value="XM_011130915.1"/>
</dbReference>
<dbReference type="OrthoDB" id="13807at2759"/>
<dbReference type="GO" id="GO:0031429">
    <property type="term" value="C:box H/ACA snoRNP complex"/>
    <property type="evidence" value="ECO:0007669"/>
    <property type="project" value="TreeGrafter"/>
</dbReference>
<proteinExistence type="inferred from homology"/>
<keyword evidence="3" id="KW-0698">rRNA processing</keyword>
<dbReference type="GO" id="GO:0031118">
    <property type="term" value="P:rRNA pseudouridine synthesis"/>
    <property type="evidence" value="ECO:0007669"/>
    <property type="project" value="TreeGrafter"/>
</dbReference>
<dbReference type="VEuPathDB" id="CryptoDB:GNI_033720"/>
<evidence type="ECO:0000313" key="6">
    <source>
        <dbReference type="EMBL" id="EZG78647.1"/>
    </source>
</evidence>
<reference evidence="6" key="1">
    <citation type="submission" date="2013-12" db="EMBL/GenBank/DDBJ databases">
        <authorList>
            <person name="Omoto C.K."/>
            <person name="Sibley D."/>
            <person name="Venepally P."/>
            <person name="Hadjithomas M."/>
            <person name="Karamycheva S."/>
            <person name="Brunk B."/>
            <person name="Roos D."/>
            <person name="Caler E."/>
            <person name="Lorenzi H."/>
        </authorList>
    </citation>
    <scope>NUCLEOTIDE SEQUENCE</scope>
</reference>